<protein>
    <submittedName>
        <fullName evidence="2">Uncharacterized protein</fullName>
    </submittedName>
</protein>
<reference evidence="2 3" key="1">
    <citation type="submission" date="2019-08" db="EMBL/GenBank/DDBJ databases">
        <title>Whole-genome Sequencing of e-waste polymer degrading bacterium Pseudomonas sp. strain PE08.</title>
        <authorList>
            <person name="Kirdat K."/>
            <person name="Debbarma P."/>
            <person name="Narawade N."/>
            <person name="Suyal D."/>
            <person name="Thorat V."/>
            <person name="Shouche Y."/>
            <person name="Goel R."/>
            <person name="Yadav A."/>
        </authorList>
    </citation>
    <scope>NUCLEOTIDE SEQUENCE [LARGE SCALE GENOMIC DNA]</scope>
    <source>
        <strain evidence="2 3">PE08</strain>
    </source>
</reference>
<dbReference type="AlphaFoldDB" id="A0A5J6QJ33"/>
<feature type="region of interest" description="Disordered" evidence="1">
    <location>
        <begin position="75"/>
        <end position="106"/>
    </location>
</feature>
<keyword evidence="3" id="KW-1185">Reference proteome</keyword>
<organism evidence="2 3">
    <name type="scientific">Metapseudomonas lalkuanensis</name>
    <dbReference type="NCBI Taxonomy" id="2604832"/>
    <lineage>
        <taxon>Bacteria</taxon>
        <taxon>Pseudomonadati</taxon>
        <taxon>Pseudomonadota</taxon>
        <taxon>Gammaproteobacteria</taxon>
        <taxon>Pseudomonadales</taxon>
        <taxon>Pseudomonadaceae</taxon>
        <taxon>Metapseudomonas</taxon>
    </lineage>
</organism>
<name>A0A5J6QJ33_9GAMM</name>
<evidence type="ECO:0000313" key="2">
    <source>
        <dbReference type="EMBL" id="QEY62524.1"/>
    </source>
</evidence>
<evidence type="ECO:0000256" key="1">
    <source>
        <dbReference type="SAM" id="MobiDB-lite"/>
    </source>
</evidence>
<accession>A0A5J6QJ33</accession>
<dbReference type="RefSeq" id="WP_151133179.1">
    <property type="nucleotide sequence ID" value="NZ_CP043311.1"/>
</dbReference>
<dbReference type="Proteomes" id="UP000327179">
    <property type="component" value="Chromosome"/>
</dbReference>
<evidence type="ECO:0000313" key="3">
    <source>
        <dbReference type="Proteomes" id="UP000327179"/>
    </source>
</evidence>
<dbReference type="EMBL" id="CP043311">
    <property type="protein sequence ID" value="QEY62524.1"/>
    <property type="molecule type" value="Genomic_DNA"/>
</dbReference>
<gene>
    <name evidence="2" type="ORF">FXN65_10720</name>
</gene>
<dbReference type="KEGG" id="plal:FXN65_10720"/>
<feature type="compositionally biased region" description="Basic and acidic residues" evidence="1">
    <location>
        <begin position="75"/>
        <end position="88"/>
    </location>
</feature>
<proteinExistence type="predicted"/>
<sequence length="165" mass="18136">MTPAKHECLMQGQSGIAKKVYECVPIAESWSSFQVMTAMRNLTGSTPDSRIVSGCLSTLVDSGLVKKIGRDQYQRIPVEQKQKSEEPKMSAPAKKQPEVSAAPARKATPLEMLGELAGEIVGMAEHMKRLATRVEDVALAVEQERESNSENLEKLRQLQAILKSL</sequence>